<name>A0A396RNK0_9SPHN</name>
<accession>A0A396RNK0</accession>
<dbReference type="AlphaFoldDB" id="A0A396RNK0"/>
<protein>
    <submittedName>
        <fullName evidence="1">DUF1993 domain-containing protein</fullName>
    </submittedName>
</protein>
<evidence type="ECO:0000313" key="2">
    <source>
        <dbReference type="Proteomes" id="UP000266693"/>
    </source>
</evidence>
<dbReference type="OrthoDB" id="338237at2"/>
<dbReference type="Proteomes" id="UP000266693">
    <property type="component" value="Unassembled WGS sequence"/>
</dbReference>
<comment type="caution">
    <text evidence="1">The sequence shown here is derived from an EMBL/GenBank/DDBJ whole genome shotgun (WGS) entry which is preliminary data.</text>
</comment>
<dbReference type="PANTHER" id="PTHR36922">
    <property type="entry name" value="BLL2446 PROTEIN"/>
    <property type="match status" value="1"/>
</dbReference>
<gene>
    <name evidence="1" type="ORF">D1610_06095</name>
</gene>
<dbReference type="PANTHER" id="PTHR36922:SF1">
    <property type="entry name" value="DUF1993 DOMAIN-CONTAINING PROTEIN"/>
    <property type="match status" value="1"/>
</dbReference>
<evidence type="ECO:0000313" key="1">
    <source>
        <dbReference type="EMBL" id="RHW18064.1"/>
    </source>
</evidence>
<dbReference type="InterPro" id="IPR034660">
    <property type="entry name" value="DinB/YfiT-like"/>
</dbReference>
<dbReference type="EMBL" id="QWLV01000002">
    <property type="protein sequence ID" value="RHW18064.1"/>
    <property type="molecule type" value="Genomic_DNA"/>
</dbReference>
<organism evidence="1 2">
    <name type="scientific">Sphingomonas gilva</name>
    <dbReference type="NCBI Taxonomy" id="2305907"/>
    <lineage>
        <taxon>Bacteria</taxon>
        <taxon>Pseudomonadati</taxon>
        <taxon>Pseudomonadota</taxon>
        <taxon>Alphaproteobacteria</taxon>
        <taxon>Sphingomonadales</taxon>
        <taxon>Sphingomonadaceae</taxon>
        <taxon>Sphingomonas</taxon>
    </lineage>
</organism>
<reference evidence="1 2" key="1">
    <citation type="submission" date="2018-08" db="EMBL/GenBank/DDBJ databases">
        <title>The multiple taxonomic identification of Sphingomonas gilva.</title>
        <authorList>
            <person name="Zhu D."/>
            <person name="Zheng S."/>
        </authorList>
    </citation>
    <scope>NUCLEOTIDE SEQUENCE [LARGE SCALE GENOMIC DNA]</scope>
    <source>
        <strain evidence="1 2">ZDH117</strain>
    </source>
</reference>
<dbReference type="Pfam" id="PF09351">
    <property type="entry name" value="DUF1993"/>
    <property type="match status" value="1"/>
</dbReference>
<proteinExistence type="predicted"/>
<dbReference type="SUPFAM" id="SSF109854">
    <property type="entry name" value="DinB/YfiT-like putative metalloenzymes"/>
    <property type="match status" value="1"/>
</dbReference>
<dbReference type="RefSeq" id="WP_118863255.1">
    <property type="nucleotide sequence ID" value="NZ_QWLV01000002.1"/>
</dbReference>
<dbReference type="Gene3D" id="1.20.120.450">
    <property type="entry name" value="dinb family like domain"/>
    <property type="match status" value="1"/>
</dbReference>
<sequence>MATELYDLTVPAFLRGFSTCAKLLTAGEVWAKENGISEADLLGTRLIADMHPLPAQVQRMSDTAKLFLVRVAGAENVAMPDDEASFADLHARIDRTVAFIKSVPRADVDGREEAPVSLPLPTGSLDFTGRSYATGFVLPNFYFHLTTAYALLRMRGVPIGKRDYLGG</sequence>
<dbReference type="InterPro" id="IPR018531">
    <property type="entry name" value="DUF1993"/>
</dbReference>
<keyword evidence="2" id="KW-1185">Reference proteome</keyword>